<proteinExistence type="predicted"/>
<feature type="compositionally biased region" description="Basic residues" evidence="2">
    <location>
        <begin position="99"/>
        <end position="108"/>
    </location>
</feature>
<organism evidence="3">
    <name type="scientific">Culicoides sonorensis</name>
    <name type="common">Biting midge</name>
    <dbReference type="NCBI Taxonomy" id="179676"/>
    <lineage>
        <taxon>Eukaryota</taxon>
        <taxon>Metazoa</taxon>
        <taxon>Ecdysozoa</taxon>
        <taxon>Arthropoda</taxon>
        <taxon>Hexapoda</taxon>
        <taxon>Insecta</taxon>
        <taxon>Pterygota</taxon>
        <taxon>Neoptera</taxon>
        <taxon>Endopterygota</taxon>
        <taxon>Diptera</taxon>
        <taxon>Nematocera</taxon>
        <taxon>Chironomoidea</taxon>
        <taxon>Ceratopogonidae</taxon>
        <taxon>Ceratopogoninae</taxon>
        <taxon>Culicoides</taxon>
        <taxon>Monoculicoides</taxon>
    </lineage>
</organism>
<sequence length="108" mass="12055">MSWLKFTDNLTKIKDEVANFATEVLAPDLPPDEAGAQALDPNEMKKKEISEQQIQELTNLCATQDAELTTLRRQIAELQQSQQIKSIEASISGSSSKPNTKRLIIKLE</sequence>
<evidence type="ECO:0000313" key="4">
    <source>
        <dbReference type="EMBL" id="SSX27654.1"/>
    </source>
</evidence>
<keyword evidence="1" id="KW-0175">Coiled coil</keyword>
<feature type="coiled-coil region" evidence="1">
    <location>
        <begin position="54"/>
        <end position="81"/>
    </location>
</feature>
<protein>
    <submittedName>
        <fullName evidence="3">CSON014711 protein</fullName>
    </submittedName>
</protein>
<evidence type="ECO:0000313" key="3">
    <source>
        <dbReference type="EMBL" id="SSX07312.1"/>
    </source>
</evidence>
<evidence type="ECO:0000256" key="1">
    <source>
        <dbReference type="SAM" id="Coils"/>
    </source>
</evidence>
<reference evidence="4" key="2">
    <citation type="submission" date="2018-07" db="EMBL/GenBank/DDBJ databases">
        <authorList>
            <person name="Quirk P.G."/>
            <person name="Krulwich T.A."/>
        </authorList>
    </citation>
    <scope>NUCLEOTIDE SEQUENCE</scope>
</reference>
<feature type="region of interest" description="Disordered" evidence="2">
    <location>
        <begin position="88"/>
        <end position="108"/>
    </location>
</feature>
<name>A0A336KT54_CULSO</name>
<evidence type="ECO:0000256" key="2">
    <source>
        <dbReference type="SAM" id="MobiDB-lite"/>
    </source>
</evidence>
<reference evidence="3" key="1">
    <citation type="submission" date="2018-04" db="EMBL/GenBank/DDBJ databases">
        <authorList>
            <person name="Go L.Y."/>
            <person name="Mitchell J.A."/>
        </authorList>
    </citation>
    <scope>NUCLEOTIDE SEQUENCE</scope>
    <source>
        <tissue evidence="3">Whole organism</tissue>
    </source>
</reference>
<gene>
    <name evidence="3" type="primary">CSON014711</name>
</gene>
<dbReference type="EMBL" id="UFQS01000852">
    <property type="protein sequence ID" value="SSX07312.1"/>
    <property type="molecule type" value="Genomic_DNA"/>
</dbReference>
<dbReference type="AlphaFoldDB" id="A0A336KT54"/>
<dbReference type="VEuPathDB" id="VectorBase:CSON014711"/>
<accession>A0A336KT54</accession>
<dbReference type="EMBL" id="UFQT01000852">
    <property type="protein sequence ID" value="SSX27654.1"/>
    <property type="molecule type" value="Genomic_DNA"/>
</dbReference>